<protein>
    <submittedName>
        <fullName evidence="1">Uncharacterized protein</fullName>
    </submittedName>
</protein>
<reference evidence="1 2" key="1">
    <citation type="submission" date="2015-12" db="EMBL/GenBank/DDBJ databases">
        <title>Draft genome sequence of Moniliophthora roreri, the causal agent of frosty pod rot of cacao.</title>
        <authorList>
            <person name="Aime M.C."/>
            <person name="Diaz-Valderrama J.R."/>
            <person name="Kijpornyongpan T."/>
            <person name="Phillips-Mora W."/>
        </authorList>
    </citation>
    <scope>NUCLEOTIDE SEQUENCE [LARGE SCALE GENOMIC DNA]</scope>
    <source>
        <strain evidence="1 2">MCA 2952</strain>
    </source>
</reference>
<comment type="caution">
    <text evidence="1">The sequence shown here is derived from an EMBL/GenBank/DDBJ whole genome shotgun (WGS) entry which is preliminary data.</text>
</comment>
<accession>A0A0W0EXI1</accession>
<name>A0A0W0EXI1_MONRR</name>
<sequence>MEKLLFSDWEGRCKVPDCALPVNVILKSCDGKRYGAHAKNLEVFNDGFPVTDFVVLDGQDVLLEEKGDITFREVVPCSWLPRSVCRSTYFFLKDFLPRIVLRPPDSLRHSLIKLGILSKGEMDYRSDEVFKDNHVQEDFQTIADVKSPPSTIFIDNKTVFCRSNSLPAIFDD</sequence>
<evidence type="ECO:0000313" key="1">
    <source>
        <dbReference type="EMBL" id="KTB28756.1"/>
    </source>
</evidence>
<organism evidence="1 2">
    <name type="scientific">Moniliophthora roreri</name>
    <name type="common">Frosty pod rot fungus</name>
    <name type="synonym">Monilia roreri</name>
    <dbReference type="NCBI Taxonomy" id="221103"/>
    <lineage>
        <taxon>Eukaryota</taxon>
        <taxon>Fungi</taxon>
        <taxon>Dikarya</taxon>
        <taxon>Basidiomycota</taxon>
        <taxon>Agaricomycotina</taxon>
        <taxon>Agaricomycetes</taxon>
        <taxon>Agaricomycetidae</taxon>
        <taxon>Agaricales</taxon>
        <taxon>Marasmiineae</taxon>
        <taxon>Marasmiaceae</taxon>
        <taxon>Moniliophthora</taxon>
    </lineage>
</organism>
<proteinExistence type="predicted"/>
<gene>
    <name evidence="1" type="ORF">WG66_18677</name>
</gene>
<evidence type="ECO:0000313" key="2">
    <source>
        <dbReference type="Proteomes" id="UP000054988"/>
    </source>
</evidence>
<dbReference type="Proteomes" id="UP000054988">
    <property type="component" value="Unassembled WGS sequence"/>
</dbReference>
<dbReference type="EMBL" id="LATX01002464">
    <property type="protein sequence ID" value="KTB28756.1"/>
    <property type="molecule type" value="Genomic_DNA"/>
</dbReference>
<dbReference type="AlphaFoldDB" id="A0A0W0EXI1"/>